<name>A0ACC2QQ84_9NEOP</name>
<gene>
    <name evidence="1" type="ORF">PYW08_002963</name>
</gene>
<dbReference type="EMBL" id="CM056790">
    <property type="protein sequence ID" value="KAJ8723051.1"/>
    <property type="molecule type" value="Genomic_DNA"/>
</dbReference>
<dbReference type="Proteomes" id="UP001231649">
    <property type="component" value="Chromosome 14"/>
</dbReference>
<comment type="caution">
    <text evidence="1">The sequence shown here is derived from an EMBL/GenBank/DDBJ whole genome shotgun (WGS) entry which is preliminary data.</text>
</comment>
<evidence type="ECO:0000313" key="1">
    <source>
        <dbReference type="EMBL" id="KAJ8723051.1"/>
    </source>
</evidence>
<protein>
    <submittedName>
        <fullName evidence="1">Uncharacterized protein</fullName>
    </submittedName>
</protein>
<keyword evidence="2" id="KW-1185">Reference proteome</keyword>
<sequence length="324" mass="37616">MPFGLRNAAQTFQRFMNNNVLQNLEYAEGDQDRVEPFHFCYLDDVIIASDDEKSHKRHLKLILERFNKFGITINLGKCTFGASEIEFLGYKVSAEGIKPLEEKIQAIVNYPKPETVEQLRRFLGMINFYRAHLPHAVDYQKELNKYLHNSKKRDKTKINWTEVSEKAFVKCKECLQNSVMLSHPASNVPLALMTDASNSCVGAVLQQEIGDQWKPLGYFSKQLSETQQKYSTYDRELLAIYLAIQYFRKMFEGKKLVIYTDHKPLTFAFSRKVSEKETPRRTRQLAYISEFTTDIRHVTGDKNIVADALSRVETIDCPTIRRFS</sequence>
<reference evidence="1" key="1">
    <citation type="submission" date="2023-03" db="EMBL/GenBank/DDBJ databases">
        <title>Chromosome-level genomes of two armyworms, Mythimna separata and Mythimna loreyi, provide insights into the biosynthesis and reception of sex pheromones.</title>
        <authorList>
            <person name="Zhao H."/>
        </authorList>
    </citation>
    <scope>NUCLEOTIDE SEQUENCE</scope>
    <source>
        <strain evidence="1">BeijingLab</strain>
    </source>
</reference>
<evidence type="ECO:0000313" key="2">
    <source>
        <dbReference type="Proteomes" id="UP001231649"/>
    </source>
</evidence>
<proteinExistence type="predicted"/>
<organism evidence="1 2">
    <name type="scientific">Mythimna loreyi</name>
    <dbReference type="NCBI Taxonomy" id="667449"/>
    <lineage>
        <taxon>Eukaryota</taxon>
        <taxon>Metazoa</taxon>
        <taxon>Ecdysozoa</taxon>
        <taxon>Arthropoda</taxon>
        <taxon>Hexapoda</taxon>
        <taxon>Insecta</taxon>
        <taxon>Pterygota</taxon>
        <taxon>Neoptera</taxon>
        <taxon>Endopterygota</taxon>
        <taxon>Lepidoptera</taxon>
        <taxon>Glossata</taxon>
        <taxon>Ditrysia</taxon>
        <taxon>Noctuoidea</taxon>
        <taxon>Noctuidae</taxon>
        <taxon>Noctuinae</taxon>
        <taxon>Hadenini</taxon>
        <taxon>Mythimna</taxon>
    </lineage>
</organism>
<accession>A0ACC2QQ84</accession>